<evidence type="ECO:0000256" key="5">
    <source>
        <dbReference type="ARBA" id="ARBA00022777"/>
    </source>
</evidence>
<dbReference type="EC" id="2.7.6.3" evidence="2"/>
<evidence type="ECO:0000256" key="7">
    <source>
        <dbReference type="ARBA" id="ARBA00022909"/>
    </source>
</evidence>
<evidence type="ECO:0000259" key="8">
    <source>
        <dbReference type="PROSITE" id="PS00794"/>
    </source>
</evidence>
<dbReference type="GO" id="GO:0046654">
    <property type="term" value="P:tetrahydrofolate biosynthetic process"/>
    <property type="evidence" value="ECO:0007669"/>
    <property type="project" value="UniProtKB-UniPathway"/>
</dbReference>
<dbReference type="Gene3D" id="3.30.70.560">
    <property type="entry name" value="7,8-Dihydro-6-hydroxymethylpterin-pyrophosphokinase HPPK"/>
    <property type="match status" value="1"/>
</dbReference>
<feature type="domain" description="7,8-dihydro-6-hydroxymethylpterin-pyrophosphokinase" evidence="8">
    <location>
        <begin position="87"/>
        <end position="98"/>
    </location>
</feature>
<evidence type="ECO:0000313" key="9">
    <source>
        <dbReference type="EMBL" id="BBE31723.1"/>
    </source>
</evidence>
<evidence type="ECO:0000256" key="4">
    <source>
        <dbReference type="ARBA" id="ARBA00022741"/>
    </source>
</evidence>
<keyword evidence="5 9" id="KW-0418">Kinase</keyword>
<accession>A0A7G1G9Q4</accession>
<dbReference type="InterPro" id="IPR035907">
    <property type="entry name" value="Hppk_sf"/>
</dbReference>
<dbReference type="EMBL" id="AP018712">
    <property type="protein sequence ID" value="BBE31723.1"/>
    <property type="molecule type" value="Genomic_DNA"/>
</dbReference>
<dbReference type="FunCoup" id="A0A7G1G9Q4">
    <property type="interactions" value="312"/>
</dbReference>
<organism evidence="9 10">
    <name type="scientific">Tepiditoga spiralis</name>
    <dbReference type="NCBI Taxonomy" id="2108365"/>
    <lineage>
        <taxon>Bacteria</taxon>
        <taxon>Thermotogati</taxon>
        <taxon>Thermotogota</taxon>
        <taxon>Thermotogae</taxon>
        <taxon>Petrotogales</taxon>
        <taxon>Petrotogaceae</taxon>
        <taxon>Tepiditoga</taxon>
    </lineage>
</organism>
<keyword evidence="3" id="KW-0808">Transferase</keyword>
<dbReference type="PROSITE" id="PS00794">
    <property type="entry name" value="HPPK"/>
    <property type="match status" value="1"/>
</dbReference>
<evidence type="ECO:0000256" key="1">
    <source>
        <dbReference type="ARBA" id="ARBA00005051"/>
    </source>
</evidence>
<dbReference type="GO" id="GO:0016301">
    <property type="term" value="F:kinase activity"/>
    <property type="evidence" value="ECO:0007669"/>
    <property type="project" value="UniProtKB-KW"/>
</dbReference>
<proteinExistence type="predicted"/>
<dbReference type="GO" id="GO:0003848">
    <property type="term" value="F:2-amino-4-hydroxy-6-hydroxymethyldihydropteridine diphosphokinase activity"/>
    <property type="evidence" value="ECO:0007669"/>
    <property type="project" value="UniProtKB-EC"/>
</dbReference>
<dbReference type="CDD" id="cd00483">
    <property type="entry name" value="HPPK"/>
    <property type="match status" value="1"/>
</dbReference>
<gene>
    <name evidence="9" type="primary">folK</name>
    <name evidence="9" type="ORF">OSSY52_18640</name>
</gene>
<keyword evidence="6" id="KW-0067">ATP-binding</keyword>
<comment type="pathway">
    <text evidence="1">Cofactor biosynthesis; tetrahydrofolate biosynthesis; 2-amino-4-hydroxy-6-hydroxymethyl-7,8-dihydropteridine diphosphate from 7,8-dihydroneopterin triphosphate: step 4/4.</text>
</comment>
<dbReference type="InParanoid" id="A0A7G1G9Q4"/>
<evidence type="ECO:0000256" key="6">
    <source>
        <dbReference type="ARBA" id="ARBA00022840"/>
    </source>
</evidence>
<evidence type="ECO:0000256" key="2">
    <source>
        <dbReference type="ARBA" id="ARBA00013253"/>
    </source>
</evidence>
<dbReference type="InterPro" id="IPR000550">
    <property type="entry name" value="Hppk"/>
</dbReference>
<dbReference type="PANTHER" id="PTHR43071:SF1">
    <property type="entry name" value="2-AMINO-4-HYDROXY-6-HYDROXYMETHYLDIHYDROPTERIDINE PYROPHOSPHOKINASE"/>
    <property type="match status" value="1"/>
</dbReference>
<dbReference type="UniPathway" id="UPA00077">
    <property type="reaction ID" value="UER00155"/>
</dbReference>
<name>A0A7G1G9Q4_9BACT</name>
<keyword evidence="4" id="KW-0547">Nucleotide-binding</keyword>
<dbReference type="GO" id="GO:0046656">
    <property type="term" value="P:folic acid biosynthetic process"/>
    <property type="evidence" value="ECO:0007669"/>
    <property type="project" value="UniProtKB-KW"/>
</dbReference>
<dbReference type="SUPFAM" id="SSF55083">
    <property type="entry name" value="6-hydroxymethyl-7,8-dihydropterin pyrophosphokinase, HPPK"/>
    <property type="match status" value="1"/>
</dbReference>
<evidence type="ECO:0000313" key="10">
    <source>
        <dbReference type="Proteomes" id="UP000516361"/>
    </source>
</evidence>
<sequence length="157" mass="18611">MKSYLSLGSNMGNTKKNIDSALQKLQQDSKINITKKSSYYKTEPVGYKNQEWFLNIVIEIETTYTPYELLKKCNEIEKDLKRKRIIRWGPRTIDIDILLYENFTSNDKKLTVPHPRMTERGFVMIPLFEIVPEIKINNKPIKTYMKKFDEDVIKIKD</sequence>
<dbReference type="Pfam" id="PF01288">
    <property type="entry name" value="HPPK"/>
    <property type="match status" value="1"/>
</dbReference>
<reference evidence="9 10" key="1">
    <citation type="submission" date="2018-06" db="EMBL/GenBank/DDBJ databases">
        <title>Genome sequencing of Oceanotoga sp. sy52.</title>
        <authorList>
            <person name="Mori K."/>
        </authorList>
    </citation>
    <scope>NUCLEOTIDE SEQUENCE [LARGE SCALE GENOMIC DNA]</scope>
    <source>
        <strain evidence="10">sy52</strain>
    </source>
</reference>
<dbReference type="PANTHER" id="PTHR43071">
    <property type="entry name" value="2-AMINO-4-HYDROXY-6-HYDROXYMETHYLDIHYDROPTERIDINE PYROPHOSPHOKINASE"/>
    <property type="match status" value="1"/>
</dbReference>
<dbReference type="KEGG" id="ocy:OSSY52_18640"/>
<dbReference type="Proteomes" id="UP000516361">
    <property type="component" value="Chromosome"/>
</dbReference>
<dbReference type="NCBIfam" id="TIGR01498">
    <property type="entry name" value="folK"/>
    <property type="match status" value="1"/>
</dbReference>
<keyword evidence="7" id="KW-0289">Folate biosynthesis</keyword>
<keyword evidence="10" id="KW-1185">Reference proteome</keyword>
<dbReference type="AlphaFoldDB" id="A0A7G1G9Q4"/>
<evidence type="ECO:0000256" key="3">
    <source>
        <dbReference type="ARBA" id="ARBA00022679"/>
    </source>
</evidence>
<dbReference type="GO" id="GO:0005524">
    <property type="term" value="F:ATP binding"/>
    <property type="evidence" value="ECO:0007669"/>
    <property type="project" value="UniProtKB-KW"/>
</dbReference>
<dbReference type="RefSeq" id="WP_190614456.1">
    <property type="nucleotide sequence ID" value="NZ_AP018712.1"/>
</dbReference>
<protein>
    <recommendedName>
        <fullName evidence="2">2-amino-4-hydroxy-6-hydroxymethyldihydropteridine diphosphokinase</fullName>
        <ecNumber evidence="2">2.7.6.3</ecNumber>
    </recommendedName>
</protein>